<feature type="transmembrane region" description="Helical" evidence="6">
    <location>
        <begin position="85"/>
        <end position="105"/>
    </location>
</feature>
<comment type="subcellular location">
    <subcellularLocation>
        <location evidence="1">Membrane</location>
        <topology evidence="1">Multi-pass membrane protein</topology>
    </subcellularLocation>
</comment>
<evidence type="ECO:0000313" key="8">
    <source>
        <dbReference type="Proteomes" id="UP001169217"/>
    </source>
</evidence>
<dbReference type="Pfam" id="PF02133">
    <property type="entry name" value="Transp_cyt_pur"/>
    <property type="match status" value="1"/>
</dbReference>
<dbReference type="InterPro" id="IPR001248">
    <property type="entry name" value="Pur-cyt_permease"/>
</dbReference>
<protein>
    <recommendedName>
        <fullName evidence="9">Allantoin transport</fullName>
    </recommendedName>
</protein>
<evidence type="ECO:0000313" key="7">
    <source>
        <dbReference type="EMBL" id="KAK0372970.1"/>
    </source>
</evidence>
<evidence type="ECO:0000256" key="1">
    <source>
        <dbReference type="ARBA" id="ARBA00004141"/>
    </source>
</evidence>
<dbReference type="Proteomes" id="UP001169217">
    <property type="component" value="Unassembled WGS sequence"/>
</dbReference>
<dbReference type="EMBL" id="JARUPT010000336">
    <property type="protein sequence ID" value="KAK0372970.1"/>
    <property type="molecule type" value="Genomic_DNA"/>
</dbReference>
<comment type="caution">
    <text evidence="7">The sequence shown here is derived from an EMBL/GenBank/DDBJ whole genome shotgun (WGS) entry which is preliminary data.</text>
</comment>
<keyword evidence="8" id="KW-1185">Reference proteome</keyword>
<evidence type="ECO:0000256" key="3">
    <source>
        <dbReference type="ARBA" id="ARBA00022692"/>
    </source>
</evidence>
<dbReference type="PANTHER" id="PTHR30618:SF0">
    <property type="entry name" value="PURINE-URACIL PERMEASE NCS1"/>
    <property type="match status" value="1"/>
</dbReference>
<feature type="transmembrane region" description="Helical" evidence="6">
    <location>
        <begin position="292"/>
        <end position="318"/>
    </location>
</feature>
<dbReference type="InterPro" id="IPR045225">
    <property type="entry name" value="Uracil/uridine/allantoin_perm"/>
</dbReference>
<accession>A0ABQ9PN51</accession>
<keyword evidence="3 6" id="KW-0812">Transmembrane</keyword>
<organism evidence="7 8">
    <name type="scientific">Colletotrichum limetticola</name>
    <dbReference type="NCBI Taxonomy" id="1209924"/>
    <lineage>
        <taxon>Eukaryota</taxon>
        <taxon>Fungi</taxon>
        <taxon>Dikarya</taxon>
        <taxon>Ascomycota</taxon>
        <taxon>Pezizomycotina</taxon>
        <taxon>Sordariomycetes</taxon>
        <taxon>Hypocreomycetidae</taxon>
        <taxon>Glomerellales</taxon>
        <taxon>Glomerellaceae</taxon>
        <taxon>Colletotrichum</taxon>
        <taxon>Colletotrichum acutatum species complex</taxon>
    </lineage>
</organism>
<evidence type="ECO:0000256" key="2">
    <source>
        <dbReference type="ARBA" id="ARBA00008974"/>
    </source>
</evidence>
<comment type="similarity">
    <text evidence="2">Belongs to the purine-cytosine permease (2.A.39) family.</text>
</comment>
<keyword evidence="4 6" id="KW-1133">Transmembrane helix</keyword>
<feature type="transmembrane region" description="Helical" evidence="6">
    <location>
        <begin position="339"/>
        <end position="358"/>
    </location>
</feature>
<feature type="transmembrane region" description="Helical" evidence="6">
    <location>
        <begin position="251"/>
        <end position="272"/>
    </location>
</feature>
<evidence type="ECO:0000256" key="5">
    <source>
        <dbReference type="ARBA" id="ARBA00023136"/>
    </source>
</evidence>
<feature type="transmembrane region" description="Helical" evidence="6">
    <location>
        <begin position="462"/>
        <end position="480"/>
    </location>
</feature>
<reference evidence="7" key="1">
    <citation type="submission" date="2023-04" db="EMBL/GenBank/DDBJ databases">
        <title>Colletotrichum limetticola genome sequence.</title>
        <authorList>
            <person name="Baroncelli R."/>
        </authorList>
    </citation>
    <scope>NUCLEOTIDE SEQUENCE</scope>
    <source>
        <strain evidence="7">KLA-Anderson</strain>
    </source>
</reference>
<evidence type="ECO:0000256" key="6">
    <source>
        <dbReference type="SAM" id="Phobius"/>
    </source>
</evidence>
<feature type="transmembrane region" description="Helical" evidence="6">
    <location>
        <begin position="185"/>
        <end position="203"/>
    </location>
</feature>
<proteinExistence type="inferred from homology"/>
<feature type="transmembrane region" description="Helical" evidence="6">
    <location>
        <begin position="492"/>
        <end position="517"/>
    </location>
</feature>
<sequence>MMFLTRLTRACSSRHEFKQFIQTKEHPEEGTAYFNEDLLPTPSGQLSFEHRSWTALHFFTYYLTQTFSPGSYNLGATLISIGLQWWHGMIAAVIGSAILSVVIILNSRGATCYHVGFPVYVRAAAGVSGAKLFIVVRASVAVIYFATQSFYGGMLTSVALRAIFGSGWDNITNRLPTSAGITSKNLLAFFIFWIMQFPVMFIHPTILRHLFVVKSVATTAGLVGVLGWAVHANGGSLGGFNFGAKSLSGAALVWPMIQAINSVMAALCPILVNQPDVARYATRPAQATWSQAIGILVSKVLVMFLSCATTSAAAGVLGKSYWNVWDLYNAILTEYWGPGARAGMFFASAGMILAIIATNAGSNSLPVGADTSGLWPRYINIVRGQVICALLAPLCVPWKIIASASSFLTFLGSYTVFLMPTCGIMVVDYWIIRRGNLHVPSLYTKVEGAPYTYYKGWNLRAVAAWVAGVAFTVHGIAGNLDPDSVNQASKNMYKLGFLLSLAMGSLVYFVACAIWPIPVYPQELESEISTGFESMAPSEGFFPGESVDTIRGVFYAVEETEVKQTTGKSAGAESISEKYTV</sequence>
<feature type="transmembrane region" description="Helical" evidence="6">
    <location>
        <begin position="209"/>
        <end position="230"/>
    </location>
</feature>
<feature type="transmembrane region" description="Helical" evidence="6">
    <location>
        <begin position="378"/>
        <end position="396"/>
    </location>
</feature>
<feature type="transmembrane region" description="Helical" evidence="6">
    <location>
        <begin position="117"/>
        <end position="136"/>
    </location>
</feature>
<dbReference type="PANTHER" id="PTHR30618">
    <property type="entry name" value="NCS1 FAMILY PURINE/PYRIMIDINE TRANSPORTER"/>
    <property type="match status" value="1"/>
</dbReference>
<dbReference type="CDD" id="cd11482">
    <property type="entry name" value="SLC-NCS1sbd_NRT1-like"/>
    <property type="match status" value="1"/>
</dbReference>
<evidence type="ECO:0000256" key="4">
    <source>
        <dbReference type="ARBA" id="ARBA00022989"/>
    </source>
</evidence>
<evidence type="ECO:0008006" key="9">
    <source>
        <dbReference type="Google" id="ProtNLM"/>
    </source>
</evidence>
<dbReference type="Gene3D" id="1.10.4160.10">
    <property type="entry name" value="Hydantoin permease"/>
    <property type="match status" value="1"/>
</dbReference>
<gene>
    <name evidence="7" type="ORF">CLIM01_09689</name>
</gene>
<keyword evidence="5 6" id="KW-0472">Membrane</keyword>
<name>A0ABQ9PN51_9PEZI</name>
<feature type="transmembrane region" description="Helical" evidence="6">
    <location>
        <begin position="408"/>
        <end position="432"/>
    </location>
</feature>